<gene>
    <name evidence="8" type="ORF">A9179_07385</name>
</gene>
<keyword evidence="6 7" id="KW-0472">Membrane</keyword>
<dbReference type="Pfam" id="PF04226">
    <property type="entry name" value="Transgly_assoc"/>
    <property type="match status" value="1"/>
</dbReference>
<evidence type="ECO:0000256" key="3">
    <source>
        <dbReference type="ARBA" id="ARBA00022475"/>
    </source>
</evidence>
<dbReference type="PANTHER" id="PTHR33884">
    <property type="entry name" value="UPF0410 PROTEIN YMGE"/>
    <property type="match status" value="1"/>
</dbReference>
<comment type="subcellular location">
    <subcellularLocation>
        <location evidence="1">Cell membrane</location>
        <topology evidence="1">Multi-pass membrane protein</topology>
    </subcellularLocation>
</comment>
<sequence length="82" mass="8016">MSLILFLIIGAIAGWIAGKLLRGGGFGLIGNLVVGIVGAVIGGHLFSYLGVSAGGGLIGSLVTAVIGALVLLFIVGLLKKAS</sequence>
<evidence type="ECO:0000313" key="9">
    <source>
        <dbReference type="Proteomes" id="UP000744555"/>
    </source>
</evidence>
<dbReference type="EMBL" id="LZEU01000001">
    <property type="protein sequence ID" value="MBC9250094.1"/>
    <property type="molecule type" value="Genomic_DNA"/>
</dbReference>
<keyword evidence="4 7" id="KW-0812">Transmembrane</keyword>
<feature type="transmembrane region" description="Helical" evidence="7">
    <location>
        <begin position="56"/>
        <end position="78"/>
    </location>
</feature>
<name>A0ABR7RZE3_AQUAC</name>
<evidence type="ECO:0000256" key="5">
    <source>
        <dbReference type="ARBA" id="ARBA00022989"/>
    </source>
</evidence>
<comment type="caution">
    <text evidence="8">The sequence shown here is derived from an EMBL/GenBank/DDBJ whole genome shotgun (WGS) entry which is preliminary data.</text>
</comment>
<proteinExistence type="inferred from homology"/>
<keyword evidence="3" id="KW-1003">Cell membrane</keyword>
<accession>A0ABR7RZE3</accession>
<evidence type="ECO:0000313" key="8">
    <source>
        <dbReference type="EMBL" id="MBC9250094.1"/>
    </source>
</evidence>
<keyword evidence="9" id="KW-1185">Reference proteome</keyword>
<evidence type="ECO:0000256" key="7">
    <source>
        <dbReference type="SAM" id="Phobius"/>
    </source>
</evidence>
<dbReference type="PANTHER" id="PTHR33884:SF3">
    <property type="entry name" value="UPF0410 PROTEIN YMGE"/>
    <property type="match status" value="1"/>
</dbReference>
<evidence type="ECO:0000256" key="6">
    <source>
        <dbReference type="ARBA" id="ARBA00023136"/>
    </source>
</evidence>
<dbReference type="Proteomes" id="UP000744555">
    <property type="component" value="Unassembled WGS sequence"/>
</dbReference>
<protein>
    <submittedName>
        <fullName evidence="8">Transglycosylase</fullName>
    </submittedName>
</protein>
<dbReference type="RefSeq" id="WP_187805201.1">
    <property type="nucleotide sequence ID" value="NZ_LZEU01000001.1"/>
</dbReference>
<evidence type="ECO:0000256" key="4">
    <source>
        <dbReference type="ARBA" id="ARBA00022692"/>
    </source>
</evidence>
<feature type="transmembrane region" description="Helical" evidence="7">
    <location>
        <begin position="28"/>
        <end position="49"/>
    </location>
</feature>
<reference evidence="8 9" key="1">
    <citation type="submission" date="2016-06" db="EMBL/GenBank/DDBJ databases">
        <authorList>
            <person name="Ramos C."/>
            <person name="Pintado A."/>
            <person name="Crespo-Gomez J.I."/>
        </authorList>
    </citation>
    <scope>NUCLEOTIDE SEQUENCE [LARGE SCALE GENOMIC DNA]</scope>
    <source>
        <strain evidence="8 9">AVO110</strain>
    </source>
</reference>
<comment type="similarity">
    <text evidence="2">Belongs to the UPF0410 family.</text>
</comment>
<dbReference type="InterPro" id="IPR007341">
    <property type="entry name" value="Transgly_assoc"/>
</dbReference>
<organism evidence="8 9">
    <name type="scientific">Aquipseudomonas alcaligenes</name>
    <name type="common">Pseudomonas alcaligenes</name>
    <dbReference type="NCBI Taxonomy" id="43263"/>
    <lineage>
        <taxon>Bacteria</taxon>
        <taxon>Pseudomonadati</taxon>
        <taxon>Pseudomonadota</taxon>
        <taxon>Gammaproteobacteria</taxon>
        <taxon>Pseudomonadales</taxon>
        <taxon>Pseudomonadaceae</taxon>
        <taxon>Aquipseudomonas</taxon>
    </lineage>
</organism>
<keyword evidence="5 7" id="KW-1133">Transmembrane helix</keyword>
<evidence type="ECO:0000256" key="2">
    <source>
        <dbReference type="ARBA" id="ARBA00011006"/>
    </source>
</evidence>
<evidence type="ECO:0000256" key="1">
    <source>
        <dbReference type="ARBA" id="ARBA00004651"/>
    </source>
</evidence>